<keyword evidence="1" id="KW-0732">Signal</keyword>
<comment type="caution">
    <text evidence="2">The sequence shown here is derived from an EMBL/GenBank/DDBJ whole genome shotgun (WGS) entry which is preliminary data.</text>
</comment>
<evidence type="ECO:0000256" key="1">
    <source>
        <dbReference type="SAM" id="SignalP"/>
    </source>
</evidence>
<gene>
    <name evidence="2" type="ORF">HRJ53_28125</name>
</gene>
<accession>A0A7V8T077</accession>
<organism evidence="2 3">
    <name type="scientific">Candidatus Acidiferrum panamense</name>
    <dbReference type="NCBI Taxonomy" id="2741543"/>
    <lineage>
        <taxon>Bacteria</taxon>
        <taxon>Pseudomonadati</taxon>
        <taxon>Acidobacteriota</taxon>
        <taxon>Terriglobia</taxon>
        <taxon>Candidatus Acidiferrales</taxon>
        <taxon>Candidatus Acidiferrum</taxon>
    </lineage>
</organism>
<sequence>MKKVLALLWALTGPAYAADSWHIGTNNLFIEGYMANQGVTCATGLQCPSNTGNISLSRIDTLLNDWRGSTTGHIGMYREIVTVAHLAPTSVTDSTNWSYIDAVLDKYEGGNLYLIFTPGNPLPSAADPYASNKNGQCWVSSNSTNETTAKNYIAWSVGNYLAHYAGRGAAYATWMQDRLITEGFNEFDAIGNDVTNCVVGAANSPANNADITNGIAYVLNVNSVTVLKQSMASIVLGNYTGPMSGCTMPNCTVNEYFQYYVKDYYTNFGGGAPNIHGYAFGTEADIKSKVEGIASAACTGAGTTHCASMIYGEMGWNLNVPAQTCSGTPLLPSDTIYEDIAADTTLQGNLWAQLFWIGSQVNGAGTGDDTHCSWGFITDSSDNKLTPGNNLRTWLETH</sequence>
<feature type="chain" id="PRO_5031395841" evidence="1">
    <location>
        <begin position="18"/>
        <end position="398"/>
    </location>
</feature>
<proteinExistence type="predicted"/>
<dbReference type="EMBL" id="JACDQQ010002725">
    <property type="protein sequence ID" value="MBA0088873.1"/>
    <property type="molecule type" value="Genomic_DNA"/>
</dbReference>
<dbReference type="Proteomes" id="UP000567293">
    <property type="component" value="Unassembled WGS sequence"/>
</dbReference>
<reference evidence="2" key="1">
    <citation type="submission" date="2020-06" db="EMBL/GenBank/DDBJ databases">
        <title>Legume-microbial interactions unlock mineral nutrients during tropical forest succession.</title>
        <authorList>
            <person name="Epihov D.Z."/>
        </authorList>
    </citation>
    <scope>NUCLEOTIDE SEQUENCE [LARGE SCALE GENOMIC DNA]</scope>
    <source>
        <strain evidence="2">Pan2503</strain>
    </source>
</reference>
<evidence type="ECO:0000313" key="2">
    <source>
        <dbReference type="EMBL" id="MBA0088873.1"/>
    </source>
</evidence>
<feature type="signal peptide" evidence="1">
    <location>
        <begin position="1"/>
        <end position="17"/>
    </location>
</feature>
<keyword evidence="3" id="KW-1185">Reference proteome</keyword>
<evidence type="ECO:0000313" key="3">
    <source>
        <dbReference type="Proteomes" id="UP000567293"/>
    </source>
</evidence>
<name>A0A7V8T077_9BACT</name>
<dbReference type="AlphaFoldDB" id="A0A7V8T077"/>
<protein>
    <submittedName>
        <fullName evidence="2">Uncharacterized protein</fullName>
    </submittedName>
</protein>